<keyword evidence="8" id="KW-1185">Reference proteome</keyword>
<dbReference type="AlphaFoldDB" id="A0A9P0AQY7"/>
<proteinExistence type="inferred from homology"/>
<dbReference type="PANTHER" id="PTHR13234:SF8">
    <property type="entry name" value="GAMMA-INTERFERON-INDUCIBLE LYSOSOMAL THIOL REDUCTASE"/>
    <property type="match status" value="1"/>
</dbReference>
<accession>A0A9P0AQY7</accession>
<dbReference type="OrthoDB" id="958254at2759"/>
<keyword evidence="5" id="KW-0325">Glycoprotein</keyword>
<dbReference type="Proteomes" id="UP001154078">
    <property type="component" value="Chromosome 1"/>
</dbReference>
<dbReference type="InterPro" id="IPR004911">
    <property type="entry name" value="Interferon-induced_GILT"/>
</dbReference>
<dbReference type="EMBL" id="OV121132">
    <property type="protein sequence ID" value="CAH0545646.1"/>
    <property type="molecule type" value="Genomic_DNA"/>
</dbReference>
<evidence type="ECO:0000256" key="1">
    <source>
        <dbReference type="ARBA" id="ARBA00004613"/>
    </source>
</evidence>
<evidence type="ECO:0000256" key="5">
    <source>
        <dbReference type="ARBA" id="ARBA00023180"/>
    </source>
</evidence>
<sequence>MKVILVLSALLVVAFAAPKAKEVKVTVFYASLCPGSIKYLVEQAIPGFKKLQNIKLDLVPFGRTIVYNIYIYIHSQSVNRKFVCHGEDECKGNRYHSQSVNRKFLCHGEDECKGNRYHGCVLDLNPIDKATSYIACDLAADNPSDDKTLQKAKEVKVTVFYKSLCPGSIKYLVEQAIPGFKKLSQNIKLDLVPFGRTVVFRISGTRKFYCVHGRDECKGNRYHGCVLDLNPIDKATSYIACDLAADNPSDDKTLQKCANETDISWTNLKKCVEGEKGDEIMAKYNERAYNVTNPPTTFFNDVYNKDLSEEPRASFVTTVCSFLDNEPAACKK</sequence>
<name>A0A9P0AQY7_BRAAE</name>
<keyword evidence="3" id="KW-0964">Secreted</keyword>
<comment type="similarity">
    <text evidence="2">Belongs to the GILT family.</text>
</comment>
<feature type="chain" id="PRO_5040318657" evidence="6">
    <location>
        <begin position="17"/>
        <end position="332"/>
    </location>
</feature>
<gene>
    <name evidence="7" type="ORF">MELIAE_LOCUS16</name>
</gene>
<dbReference type="GO" id="GO:0005576">
    <property type="term" value="C:extracellular region"/>
    <property type="evidence" value="ECO:0007669"/>
    <property type="project" value="UniProtKB-SubCell"/>
</dbReference>
<feature type="signal peptide" evidence="6">
    <location>
        <begin position="1"/>
        <end position="16"/>
    </location>
</feature>
<comment type="subcellular location">
    <subcellularLocation>
        <location evidence="1">Secreted</location>
    </subcellularLocation>
</comment>
<dbReference type="Pfam" id="PF03227">
    <property type="entry name" value="GILT"/>
    <property type="match status" value="3"/>
</dbReference>
<organism evidence="7 8">
    <name type="scientific">Brassicogethes aeneus</name>
    <name type="common">Rape pollen beetle</name>
    <name type="synonym">Meligethes aeneus</name>
    <dbReference type="NCBI Taxonomy" id="1431903"/>
    <lineage>
        <taxon>Eukaryota</taxon>
        <taxon>Metazoa</taxon>
        <taxon>Ecdysozoa</taxon>
        <taxon>Arthropoda</taxon>
        <taxon>Hexapoda</taxon>
        <taxon>Insecta</taxon>
        <taxon>Pterygota</taxon>
        <taxon>Neoptera</taxon>
        <taxon>Endopterygota</taxon>
        <taxon>Coleoptera</taxon>
        <taxon>Polyphaga</taxon>
        <taxon>Cucujiformia</taxon>
        <taxon>Nitidulidae</taxon>
        <taxon>Meligethinae</taxon>
        <taxon>Brassicogethes</taxon>
    </lineage>
</organism>
<keyword evidence="4 6" id="KW-0732">Signal</keyword>
<evidence type="ECO:0000256" key="3">
    <source>
        <dbReference type="ARBA" id="ARBA00022525"/>
    </source>
</evidence>
<evidence type="ECO:0000256" key="4">
    <source>
        <dbReference type="ARBA" id="ARBA00022729"/>
    </source>
</evidence>
<evidence type="ECO:0000313" key="7">
    <source>
        <dbReference type="EMBL" id="CAH0545646.1"/>
    </source>
</evidence>
<dbReference type="GO" id="GO:0016671">
    <property type="term" value="F:oxidoreductase activity, acting on a sulfur group of donors, disulfide as acceptor"/>
    <property type="evidence" value="ECO:0007669"/>
    <property type="project" value="InterPro"/>
</dbReference>
<evidence type="ECO:0000256" key="2">
    <source>
        <dbReference type="ARBA" id="ARBA00005679"/>
    </source>
</evidence>
<protein>
    <submittedName>
        <fullName evidence="7">Uncharacterized protein</fullName>
    </submittedName>
</protein>
<dbReference type="PANTHER" id="PTHR13234">
    <property type="entry name" value="GAMMA-INTERFERON INDUCIBLE LYSOSOMAL THIOL REDUCTASE GILT"/>
    <property type="match status" value="1"/>
</dbReference>
<reference evidence="7" key="1">
    <citation type="submission" date="2021-12" db="EMBL/GenBank/DDBJ databases">
        <authorList>
            <person name="King R."/>
        </authorList>
    </citation>
    <scope>NUCLEOTIDE SEQUENCE</scope>
</reference>
<evidence type="ECO:0000313" key="8">
    <source>
        <dbReference type="Proteomes" id="UP001154078"/>
    </source>
</evidence>
<dbReference type="Gene3D" id="3.40.30.10">
    <property type="entry name" value="Glutaredoxin"/>
    <property type="match status" value="1"/>
</dbReference>
<evidence type="ECO:0000256" key="6">
    <source>
        <dbReference type="SAM" id="SignalP"/>
    </source>
</evidence>